<feature type="compositionally biased region" description="Low complexity" evidence="1">
    <location>
        <begin position="104"/>
        <end position="118"/>
    </location>
</feature>
<feature type="region of interest" description="Disordered" evidence="1">
    <location>
        <begin position="405"/>
        <end position="514"/>
    </location>
</feature>
<dbReference type="STRING" id="5627.A0A1C7MKW1"/>
<feature type="compositionally biased region" description="Basic residues" evidence="1">
    <location>
        <begin position="18"/>
        <end position="30"/>
    </location>
</feature>
<accession>A0A1C7MKW1</accession>
<proteinExistence type="predicted"/>
<dbReference type="PANTHER" id="PTHR48125">
    <property type="entry name" value="LP07818P1"/>
    <property type="match status" value="1"/>
</dbReference>
<feature type="compositionally biased region" description="Polar residues" evidence="1">
    <location>
        <begin position="986"/>
        <end position="996"/>
    </location>
</feature>
<name>A0A1C7MKW1_GRIFR</name>
<dbReference type="PANTHER" id="PTHR48125:SF12">
    <property type="entry name" value="AT HOOK TRANSCRIPTION FACTOR FAMILY-RELATED"/>
    <property type="match status" value="1"/>
</dbReference>
<feature type="region of interest" description="Disordered" evidence="1">
    <location>
        <begin position="981"/>
        <end position="1026"/>
    </location>
</feature>
<gene>
    <name evidence="2" type="ORF">A0H81_02060</name>
</gene>
<feature type="compositionally biased region" description="Polar residues" evidence="1">
    <location>
        <begin position="141"/>
        <end position="155"/>
    </location>
</feature>
<organism evidence="2 3">
    <name type="scientific">Grifola frondosa</name>
    <name type="common">Maitake</name>
    <name type="synonym">Polyporus frondosus</name>
    <dbReference type="NCBI Taxonomy" id="5627"/>
    <lineage>
        <taxon>Eukaryota</taxon>
        <taxon>Fungi</taxon>
        <taxon>Dikarya</taxon>
        <taxon>Basidiomycota</taxon>
        <taxon>Agaricomycotina</taxon>
        <taxon>Agaricomycetes</taxon>
        <taxon>Polyporales</taxon>
        <taxon>Grifolaceae</taxon>
        <taxon>Grifola</taxon>
    </lineage>
</organism>
<dbReference type="Proteomes" id="UP000092993">
    <property type="component" value="Unassembled WGS sequence"/>
</dbReference>
<comment type="caution">
    <text evidence="2">The sequence shown here is derived from an EMBL/GenBank/DDBJ whole genome shotgun (WGS) entry which is preliminary data.</text>
</comment>
<feature type="compositionally biased region" description="Basic residues" evidence="1">
    <location>
        <begin position="158"/>
        <end position="167"/>
    </location>
</feature>
<evidence type="ECO:0000256" key="1">
    <source>
        <dbReference type="SAM" id="MobiDB-lite"/>
    </source>
</evidence>
<dbReference type="AlphaFoldDB" id="A0A1C7MKW1"/>
<evidence type="ECO:0000313" key="2">
    <source>
        <dbReference type="EMBL" id="OBZ77297.1"/>
    </source>
</evidence>
<dbReference type="OrthoDB" id="3258279at2759"/>
<sequence length="1152" mass="125867">MDDNSSFESLPTLDQLLRPKHNARSARSKRTSNLVFANANYSPTESVVSGLLTPPLSQTREDVNAAKMFISPPPEETLRASDRSSVARLKPTPASNTQPPFTPSLLADSVRASASASASKRKRAGPSFSSSRALPEHTFDDASTVSRNAAAETTPNPKPRKQSKRHISVSSRDSPTYPKSLESPASEPTTPTKSNYQRGSISPTKRALLCSPHAANPDADFIPPLPILNRETLSSRCHSATPIPRYEPPPSALRHLGRFFAKVKKKLVLTIKKEPPDIDLTLPPPPGSPTDDPLLLSAPPKRTKSRRSHAATYSRHTPVLPSSSPIRTDDMDGTRLLDLPLDLQYKMQMATADFTSDDAPAPPMFHFDTDMQDVDGGWDDDDDDDDDDLFNQSGEYTGKFTLLTVPTKADPPSSCTKQRMDAWGHPISPFPRIDARRSLSGSPTPGADQTEERDDASLPGPHHASAVAADALQKPTCQPAQNAKEVDEGDAFIEEPERAPTIEIAAESSSDKIEMEGVIETTSDDLKATAIASPPRTHHPSAVAADVLQKPTYQPAQNTKEVNEGDAFMEEPEWAPTIEIAAESSSDEIEVEERVIKVTSDDPRAAVIASPPSPQKPTCQLAQNTKEVDEGDTLMEELGRAPTIEIDAESSSDEIEMDENVIKITSDDPWAAARAAAILKMHDYDCIPHILSPKRRHSHTTIDALMRNTRRKSTSDSGVGKRASPARRRRTLGGVIGDKVFIPGSPMMTLPQLLKEAEVNLEHGEGKHIHTPLKNTFGKDAFKTPLTKPQFETTTSSTPGSSSIASLEPRSWVKDDWKLLDACFTDERLLRGASAGTWYDTLGSVDDVALEHVVDRFLEHMRWIPTRYEWSGWSRGSGAESSCIAEETTFGNGAPPTPSGVCPHRFSSMQPTLDHSKQLPDTALGKSHVPASLLAPRYSHLLQEAIAISKEEAGPPVYAPQAEVHPEPEPEMAVKPPALPPATVSEPVQETPSRSIATRVKGFPDSPPEVFKKPRLPISTPASKPIMKPTHPKDLVQLHHAPPPKPSMIPRVAQKPKPLVKLRPAPSAPPVRPKTSLGILSDRRSSAGSVKDLVKGFEDMEKQQALEKKSYDMLHLRRTKSIGEWVSRDKWTEVAETDLETMISFVHLMPEI</sequence>
<protein>
    <submittedName>
        <fullName evidence="2">Uncharacterized protein</fullName>
    </submittedName>
</protein>
<feature type="region of interest" description="Disordered" evidence="1">
    <location>
        <begin position="1"/>
        <end position="39"/>
    </location>
</feature>
<dbReference type="OMA" id="WTKEDWK"/>
<feature type="region of interest" description="Disordered" evidence="1">
    <location>
        <begin position="276"/>
        <end position="331"/>
    </location>
</feature>
<keyword evidence="3" id="KW-1185">Reference proteome</keyword>
<feature type="region of interest" description="Disordered" evidence="1">
    <location>
        <begin position="63"/>
        <end position="201"/>
    </location>
</feature>
<feature type="region of interest" description="Disordered" evidence="1">
    <location>
        <begin position="709"/>
        <end position="729"/>
    </location>
</feature>
<feature type="compositionally biased region" description="Acidic residues" evidence="1">
    <location>
        <begin position="370"/>
        <end position="389"/>
    </location>
</feature>
<reference evidence="2 3" key="1">
    <citation type="submission" date="2016-03" db="EMBL/GenBank/DDBJ databases">
        <title>Whole genome sequencing of Grifola frondosa 9006-11.</title>
        <authorList>
            <person name="Min B."/>
            <person name="Park H."/>
            <person name="Kim J.-G."/>
            <person name="Cho H."/>
            <person name="Oh Y.-L."/>
            <person name="Kong W.-S."/>
            <person name="Choi I.-G."/>
        </authorList>
    </citation>
    <scope>NUCLEOTIDE SEQUENCE [LARGE SCALE GENOMIC DNA]</scope>
    <source>
        <strain evidence="2 3">9006-11</strain>
    </source>
</reference>
<feature type="region of interest" description="Disordered" evidence="1">
    <location>
        <begin position="370"/>
        <end position="393"/>
    </location>
</feature>
<feature type="compositionally biased region" description="Polar residues" evidence="1">
    <location>
        <begin position="186"/>
        <end position="201"/>
    </location>
</feature>
<evidence type="ECO:0000313" key="3">
    <source>
        <dbReference type="Proteomes" id="UP000092993"/>
    </source>
</evidence>
<dbReference type="EMBL" id="LUGG01000002">
    <property type="protein sequence ID" value="OBZ77297.1"/>
    <property type="molecule type" value="Genomic_DNA"/>
</dbReference>